<reference evidence="4 5" key="1">
    <citation type="submission" date="2016-10" db="EMBL/GenBank/DDBJ databases">
        <authorList>
            <person name="de Groot N.N."/>
        </authorList>
    </citation>
    <scope>NUCLEOTIDE SEQUENCE [LARGE SCALE GENOMIC DNA]</scope>
    <source>
        <strain evidence="4 5">DSM 12130</strain>
    </source>
</reference>
<gene>
    <name evidence="4" type="ORF">SAMN05660330_00711</name>
</gene>
<dbReference type="EMBL" id="FNJI01000004">
    <property type="protein sequence ID" value="SDO64784.1"/>
    <property type="molecule type" value="Genomic_DNA"/>
</dbReference>
<proteinExistence type="predicted"/>
<dbReference type="GO" id="GO:0016491">
    <property type="term" value="F:oxidoreductase activity"/>
    <property type="evidence" value="ECO:0007669"/>
    <property type="project" value="UniProtKB-KW"/>
</dbReference>
<dbReference type="InterPro" id="IPR002880">
    <property type="entry name" value="Pyrv_Fd/Flavodoxin_OxRdtase_N"/>
</dbReference>
<dbReference type="Gene3D" id="3.40.50.920">
    <property type="match status" value="1"/>
</dbReference>
<evidence type="ECO:0000259" key="2">
    <source>
        <dbReference type="Pfam" id="PF01855"/>
    </source>
</evidence>
<dbReference type="NCBIfam" id="NF005507">
    <property type="entry name" value="PRK07119.1"/>
    <property type="match status" value="1"/>
</dbReference>
<dbReference type="STRING" id="91360.SAMN05660330_00711"/>
<dbReference type="InterPro" id="IPR033412">
    <property type="entry name" value="PFOR_II"/>
</dbReference>
<keyword evidence="1" id="KW-0560">Oxidoreductase</keyword>
<dbReference type="PANTHER" id="PTHR43088:SF1">
    <property type="entry name" value="SUBUNIT OF PYRUVATE:FLAVODOXIN OXIDOREDUCTASE"/>
    <property type="match status" value="1"/>
</dbReference>
<dbReference type="InterPro" id="IPR009014">
    <property type="entry name" value="Transketo_C/PFOR_II"/>
</dbReference>
<dbReference type="InterPro" id="IPR029061">
    <property type="entry name" value="THDP-binding"/>
</dbReference>
<dbReference type="CDD" id="cd07034">
    <property type="entry name" value="TPP_PYR_PFOR_IOR-alpha_like"/>
    <property type="match status" value="1"/>
</dbReference>
<dbReference type="Pfam" id="PF17147">
    <property type="entry name" value="PFOR_II"/>
    <property type="match status" value="1"/>
</dbReference>
<dbReference type="AlphaFoldDB" id="A0A1H0L978"/>
<sequence>MPKSLMKGNEALAKGAILGGCTHFFGYPITPQNEIPEFLARELPKTGGIFLQAESEIAAINMVYGAAAAGGRPMTSSSSPGIALMQEGISLLAAAELPSVIVNVQRGGPGIGTIQPSQCDYFQMTRGGGNGDYSIIALAPSTAQESAEMMIDAFELAQRYRTPVFIVSDGMLGQMMEPVTMPSKVPQQSVKKDWAAVGHDNRRPPITIKTLALDPCDLEQINLRLQEKFMRIRESESRYETYRISEAELIFCGYGSVGRILKNSVDQLRHEGVRVGLLRVKTLWPFPVEAFNVLPPRCRHILSTEMNCGQMIDDVRLAVNGKIQVTHYGRPGGIIPTPEELADHAKNILAGGCQ</sequence>
<dbReference type="SUPFAM" id="SSF52922">
    <property type="entry name" value="TK C-terminal domain-like"/>
    <property type="match status" value="1"/>
</dbReference>
<dbReference type="Pfam" id="PF01855">
    <property type="entry name" value="POR_N"/>
    <property type="match status" value="1"/>
</dbReference>
<dbReference type="RefSeq" id="WP_092219853.1">
    <property type="nucleotide sequence ID" value="NZ_FNJI01000004.1"/>
</dbReference>
<feature type="domain" description="Pyruvate flavodoxin/ferredoxin oxidoreductase pyrimidine binding" evidence="2">
    <location>
        <begin position="15"/>
        <end position="229"/>
    </location>
</feature>
<organism evidence="4 5">
    <name type="scientific">Desulforhopalus singaporensis</name>
    <dbReference type="NCBI Taxonomy" id="91360"/>
    <lineage>
        <taxon>Bacteria</taxon>
        <taxon>Pseudomonadati</taxon>
        <taxon>Thermodesulfobacteriota</taxon>
        <taxon>Desulfobulbia</taxon>
        <taxon>Desulfobulbales</taxon>
        <taxon>Desulfocapsaceae</taxon>
        <taxon>Desulforhopalus</taxon>
    </lineage>
</organism>
<protein>
    <submittedName>
        <fullName evidence="4">2-oxoglutarate ferredoxin oxidoreductase subunit alpha</fullName>
    </submittedName>
</protein>
<evidence type="ECO:0000313" key="4">
    <source>
        <dbReference type="EMBL" id="SDO64784.1"/>
    </source>
</evidence>
<dbReference type="OrthoDB" id="9794954at2"/>
<name>A0A1H0L978_9BACT</name>
<dbReference type="Proteomes" id="UP000199073">
    <property type="component" value="Unassembled WGS sequence"/>
</dbReference>
<feature type="domain" description="Pyruvate:ferredoxin oxidoreductase core" evidence="3">
    <location>
        <begin position="247"/>
        <end position="340"/>
    </location>
</feature>
<dbReference type="InterPro" id="IPR052368">
    <property type="entry name" value="2-oxoacid_oxidoreductase"/>
</dbReference>
<evidence type="ECO:0000313" key="5">
    <source>
        <dbReference type="Proteomes" id="UP000199073"/>
    </source>
</evidence>
<evidence type="ECO:0000259" key="3">
    <source>
        <dbReference type="Pfam" id="PF17147"/>
    </source>
</evidence>
<dbReference type="PANTHER" id="PTHR43088">
    <property type="entry name" value="SUBUNIT OF PYRUVATE:FLAVODOXIN OXIDOREDUCTASE-RELATED"/>
    <property type="match status" value="1"/>
</dbReference>
<accession>A0A1H0L978</accession>
<dbReference type="Gene3D" id="3.40.50.970">
    <property type="match status" value="1"/>
</dbReference>
<keyword evidence="5" id="KW-1185">Reference proteome</keyword>
<dbReference type="SUPFAM" id="SSF52518">
    <property type="entry name" value="Thiamin diphosphate-binding fold (THDP-binding)"/>
    <property type="match status" value="1"/>
</dbReference>
<evidence type="ECO:0000256" key="1">
    <source>
        <dbReference type="ARBA" id="ARBA00023002"/>
    </source>
</evidence>